<dbReference type="InterPro" id="IPR017907">
    <property type="entry name" value="Znf_RING_CS"/>
</dbReference>
<dbReference type="InterPro" id="IPR001870">
    <property type="entry name" value="B30.2/SPRY"/>
</dbReference>
<keyword evidence="3 6" id="KW-0863">Zinc-finger</keyword>
<dbReference type="PROSITE" id="PS50119">
    <property type="entry name" value="ZF_BBOX"/>
    <property type="match status" value="1"/>
</dbReference>
<evidence type="ECO:0000256" key="6">
    <source>
        <dbReference type="PROSITE-ProRule" id="PRU00024"/>
    </source>
</evidence>
<dbReference type="CDD" id="cd13733">
    <property type="entry name" value="SPRY_PRY_C-I_1"/>
    <property type="match status" value="1"/>
</dbReference>
<dbReference type="RefSeq" id="XP_029963462.1">
    <property type="nucleotide sequence ID" value="XM_030107602.1"/>
</dbReference>
<dbReference type="InterPro" id="IPR000315">
    <property type="entry name" value="Znf_B-box"/>
</dbReference>
<evidence type="ECO:0000256" key="5">
    <source>
        <dbReference type="ARBA" id="ARBA00022859"/>
    </source>
</evidence>
<dbReference type="GO" id="GO:0005737">
    <property type="term" value="C:cytoplasm"/>
    <property type="evidence" value="ECO:0007669"/>
    <property type="project" value="UniProtKB-ARBA"/>
</dbReference>
<dbReference type="PANTHER" id="PTHR25465:SF32">
    <property type="entry name" value="BLOODTHIRSTY-RELATED GENE FAMILY, MEMBER 16 ISOFORM X1-RELATED"/>
    <property type="match status" value="1"/>
</dbReference>
<dbReference type="CDD" id="cd19769">
    <property type="entry name" value="Bbox2_TRIM16-like"/>
    <property type="match status" value="1"/>
</dbReference>
<dbReference type="GeneID" id="115399945"/>
<dbReference type="InterPro" id="IPR013320">
    <property type="entry name" value="ConA-like_dom_sf"/>
</dbReference>
<evidence type="ECO:0000256" key="4">
    <source>
        <dbReference type="ARBA" id="ARBA00022833"/>
    </source>
</evidence>
<reference evidence="10" key="2">
    <citation type="submission" date="2025-08" db="UniProtKB">
        <authorList>
            <consortium name="Ensembl"/>
        </authorList>
    </citation>
    <scope>IDENTIFICATION</scope>
</reference>
<dbReference type="PROSITE" id="PS00518">
    <property type="entry name" value="ZF_RING_1"/>
    <property type="match status" value="1"/>
</dbReference>
<dbReference type="PROSITE" id="PS50089">
    <property type="entry name" value="ZF_RING_2"/>
    <property type="match status" value="1"/>
</dbReference>
<dbReference type="Pfam" id="PF00622">
    <property type="entry name" value="SPRY"/>
    <property type="match status" value="1"/>
</dbReference>
<keyword evidence="5" id="KW-0391">Immunity</keyword>
<dbReference type="Gene3D" id="2.60.120.920">
    <property type="match status" value="1"/>
</dbReference>
<dbReference type="RefSeq" id="XP_029963461.1">
    <property type="nucleotide sequence ID" value="XM_030107601.1"/>
</dbReference>
<dbReference type="Ensembl" id="ENSSFAT00005025898.1">
    <property type="protein sequence ID" value="ENSSFAP00005024889.1"/>
    <property type="gene ID" value="ENSSFAG00005012821.1"/>
</dbReference>
<dbReference type="GO" id="GO:0008270">
    <property type="term" value="F:zinc ion binding"/>
    <property type="evidence" value="ECO:0007669"/>
    <property type="project" value="UniProtKB-KW"/>
</dbReference>
<dbReference type="SUPFAM" id="SSF57845">
    <property type="entry name" value="B-box zinc-binding domain"/>
    <property type="match status" value="1"/>
</dbReference>
<dbReference type="InterPro" id="IPR058030">
    <property type="entry name" value="TRIM8/14/16/25/29/45/65_CC"/>
</dbReference>
<feature type="domain" description="RING-type" evidence="7">
    <location>
        <begin position="9"/>
        <end position="49"/>
    </location>
</feature>
<keyword evidence="11" id="KW-1185">Reference proteome</keyword>
<keyword evidence="4" id="KW-0862">Zinc</keyword>
<dbReference type="Pfam" id="PF13445">
    <property type="entry name" value="zf-RING_UBOX"/>
    <property type="match status" value="1"/>
</dbReference>
<dbReference type="OrthoDB" id="6270329at2759"/>
<evidence type="ECO:0000259" key="7">
    <source>
        <dbReference type="PROSITE" id="PS50089"/>
    </source>
</evidence>
<dbReference type="SUPFAM" id="SSF49899">
    <property type="entry name" value="Concanavalin A-like lectins/glucanases"/>
    <property type="match status" value="1"/>
</dbReference>
<dbReference type="SMART" id="SM00184">
    <property type="entry name" value="RING"/>
    <property type="match status" value="1"/>
</dbReference>
<dbReference type="Gene3D" id="4.10.830.40">
    <property type="match status" value="1"/>
</dbReference>
<evidence type="ECO:0000259" key="9">
    <source>
        <dbReference type="PROSITE" id="PS50188"/>
    </source>
</evidence>
<dbReference type="InterPro" id="IPR001841">
    <property type="entry name" value="Znf_RING"/>
</dbReference>
<dbReference type="InterPro" id="IPR006574">
    <property type="entry name" value="PRY"/>
</dbReference>
<evidence type="ECO:0000259" key="8">
    <source>
        <dbReference type="PROSITE" id="PS50119"/>
    </source>
</evidence>
<proteinExistence type="predicted"/>
<dbReference type="Gene3D" id="3.30.40.10">
    <property type="entry name" value="Zinc/RING finger domain, C3HC4 (zinc finger)"/>
    <property type="match status" value="1"/>
</dbReference>
<reference evidence="10" key="1">
    <citation type="submission" date="2019-06" db="EMBL/GenBank/DDBJ databases">
        <authorList>
            <consortium name="Wellcome Sanger Institute Data Sharing"/>
        </authorList>
    </citation>
    <scope>NUCLEOTIDE SEQUENCE [LARGE SCALE GENOMIC DNA]</scope>
</reference>
<dbReference type="InterPro" id="IPR043136">
    <property type="entry name" value="B30.2/SPRY_sf"/>
</dbReference>
<dbReference type="InterPro" id="IPR003879">
    <property type="entry name" value="Butyrophylin_SPRY"/>
</dbReference>
<evidence type="ECO:0000313" key="11">
    <source>
        <dbReference type="Proteomes" id="UP000472267"/>
    </source>
</evidence>
<dbReference type="Gene3D" id="3.30.160.60">
    <property type="entry name" value="Classic Zinc Finger"/>
    <property type="match status" value="1"/>
</dbReference>
<reference evidence="10" key="3">
    <citation type="submission" date="2025-09" db="UniProtKB">
        <authorList>
            <consortium name="Ensembl"/>
        </authorList>
    </citation>
    <scope>IDENTIFICATION</scope>
</reference>
<name>A0A672H777_SALFA</name>
<dbReference type="SMART" id="SM00449">
    <property type="entry name" value="SPRY"/>
    <property type="match status" value="1"/>
</dbReference>
<dbReference type="OMA" id="CWTLGSY"/>
<dbReference type="SUPFAM" id="SSF57850">
    <property type="entry name" value="RING/U-box"/>
    <property type="match status" value="1"/>
</dbReference>
<evidence type="ECO:0000256" key="3">
    <source>
        <dbReference type="ARBA" id="ARBA00022771"/>
    </source>
</evidence>
<evidence type="ECO:0000256" key="1">
    <source>
        <dbReference type="ARBA" id="ARBA00022588"/>
    </source>
</evidence>
<dbReference type="PRINTS" id="PR01407">
    <property type="entry name" value="BUTYPHLNCDUF"/>
</dbReference>
<dbReference type="AlphaFoldDB" id="A0A672H777"/>
<gene>
    <name evidence="10" type="primary">LOC115399945</name>
</gene>
<dbReference type="InterPro" id="IPR027370">
    <property type="entry name" value="Znf-RING_euk"/>
</dbReference>
<feature type="domain" description="B box-type" evidence="8">
    <location>
        <begin position="136"/>
        <end position="176"/>
    </location>
</feature>
<accession>A0A672H777</accession>
<keyword evidence="2" id="KW-0479">Metal-binding</keyword>
<dbReference type="GO" id="GO:0045087">
    <property type="term" value="P:innate immune response"/>
    <property type="evidence" value="ECO:0007669"/>
    <property type="project" value="UniProtKB-KW"/>
</dbReference>
<dbReference type="InterPro" id="IPR013083">
    <property type="entry name" value="Znf_RING/FYVE/PHD"/>
</dbReference>
<evidence type="ECO:0000313" key="10">
    <source>
        <dbReference type="Ensembl" id="ENSSFAP00005024889.1"/>
    </source>
</evidence>
<dbReference type="Proteomes" id="UP000472267">
    <property type="component" value="Chromosome 14"/>
</dbReference>
<evidence type="ECO:0000256" key="2">
    <source>
        <dbReference type="ARBA" id="ARBA00022723"/>
    </source>
</evidence>
<dbReference type="SMART" id="SM00336">
    <property type="entry name" value="BBOX"/>
    <property type="match status" value="1"/>
</dbReference>
<dbReference type="Pfam" id="PF00643">
    <property type="entry name" value="zf-B_box"/>
    <property type="match status" value="1"/>
</dbReference>
<feature type="domain" description="B30.2/SPRY" evidence="9">
    <location>
        <begin position="356"/>
        <end position="577"/>
    </location>
</feature>
<protein>
    <submittedName>
        <fullName evidence="10">Nuclear factor 7, ovary-like</fullName>
    </submittedName>
</protein>
<dbReference type="Pfam" id="PF13765">
    <property type="entry name" value="PRY"/>
    <property type="match status" value="1"/>
</dbReference>
<sequence>MASEEHFYCSICLDIFTDPVSTPCGHNYCKSCITDYWAISDVSQCPLCQETFLNTPKLRVNTEFRDILKIFRPAGPAAAGPGVSWEVSCDLCPKGKRPAVKSCLACLASYCDAHLQPHGTVQALQWHKLVDPVGSLEDRVCQNHSKVKELFCRTDRSCVCTLCMADQHATHEAVSLQEEVEARRSELKHLQGEVKRTLIRKSVLSHKIQNSVKRGRHDVEKAKAEILESFAALVALIESRKVKLLQLLEEKQKAAEQQGSESLRRLQQEIQDHQDSDNKLERLLKSEDEFTVLQGLPSIPAPSKSELLPSRALTPCHMEAVRKAMTRTTETLTEQMDSIMKDVKTEGGTEEEEMDSRTEEVFHDELGIIQQNFAEEVTLDRNTAHPSLLVSVDQRQVTDGGWKRSAPDHPSRFDCLHYVLANQGFSSGKFYYQASLRGQTSWEVGVARDSIGKKGVSLSLSPDHGCWTLGLYWGRIQANDNPPVVLFPSEVPQRVGVFVDYEGQLVSFYDVDRRTLLYSFTRCVFTPHEDVPSSSGDSWWGRPCVYTCSRPKTKVYPIFRPGAGPTPLQINTVRPTRGRV</sequence>
<organism evidence="10 11">
    <name type="scientific">Salarias fasciatus</name>
    <name type="common">Jewelled blenny</name>
    <name type="synonym">Blennius fasciatus</name>
    <dbReference type="NCBI Taxonomy" id="181472"/>
    <lineage>
        <taxon>Eukaryota</taxon>
        <taxon>Metazoa</taxon>
        <taxon>Chordata</taxon>
        <taxon>Craniata</taxon>
        <taxon>Vertebrata</taxon>
        <taxon>Euteleostomi</taxon>
        <taxon>Actinopterygii</taxon>
        <taxon>Neopterygii</taxon>
        <taxon>Teleostei</taxon>
        <taxon>Neoteleostei</taxon>
        <taxon>Acanthomorphata</taxon>
        <taxon>Ovalentaria</taxon>
        <taxon>Blenniimorphae</taxon>
        <taxon>Blenniiformes</taxon>
        <taxon>Blennioidei</taxon>
        <taxon>Blenniidae</taxon>
        <taxon>Salariinae</taxon>
        <taxon>Salarias</taxon>
    </lineage>
</organism>
<dbReference type="PANTHER" id="PTHR25465">
    <property type="entry name" value="B-BOX DOMAIN CONTAINING"/>
    <property type="match status" value="1"/>
</dbReference>
<dbReference type="InterPro" id="IPR051051">
    <property type="entry name" value="E3_ubiq-ligase_TRIM/RNF"/>
</dbReference>
<dbReference type="InParanoid" id="A0A672H777"/>
<keyword evidence="1" id="KW-0399">Innate immunity</keyword>
<dbReference type="SMART" id="SM00589">
    <property type="entry name" value="PRY"/>
    <property type="match status" value="1"/>
</dbReference>
<dbReference type="PROSITE" id="PS50188">
    <property type="entry name" value="B302_SPRY"/>
    <property type="match status" value="1"/>
</dbReference>
<dbReference type="Pfam" id="PF25600">
    <property type="entry name" value="TRIM_CC"/>
    <property type="match status" value="1"/>
</dbReference>
<dbReference type="InterPro" id="IPR003877">
    <property type="entry name" value="SPRY_dom"/>
</dbReference>